<dbReference type="PANTHER" id="PTHR39594">
    <property type="entry name" value="PROTEIN YCHQ"/>
    <property type="match status" value="1"/>
</dbReference>
<feature type="transmembrane region" description="Helical" evidence="1">
    <location>
        <begin position="15"/>
        <end position="38"/>
    </location>
</feature>
<sequence length="137" mass="14363">MALADVYPLIKASHIGLAMLSGGLFACRGVGVLLGASLPMSTPVRRASQVIDTALLAAALLLLATLQLNPFATPWLQAKLGLLVAYIVFGTLALKRAPSRAGKALAFMAALTCFLMMIAIARTHDPLGFLRIVGLAY</sequence>
<reference evidence="2 3" key="1">
    <citation type="submission" date="2019-08" db="EMBL/GenBank/DDBJ databases">
        <title>Amphibian skin-associated Pigmentiphaga: genome sequence and occurrence across geography and hosts.</title>
        <authorList>
            <person name="Bletz M.C."/>
            <person name="Bunk B."/>
            <person name="Sproeer C."/>
            <person name="Biwer P."/>
            <person name="Reiter S."/>
            <person name="Rabemananjara F.C.E."/>
            <person name="Schulz S."/>
            <person name="Overmann J."/>
            <person name="Vences M."/>
        </authorList>
    </citation>
    <scope>NUCLEOTIDE SEQUENCE [LARGE SCALE GENOMIC DNA]</scope>
    <source>
        <strain evidence="2 3">Mada1488</strain>
    </source>
</reference>
<dbReference type="RefSeq" id="WP_148814915.1">
    <property type="nucleotide sequence ID" value="NZ_CP043046.1"/>
</dbReference>
<keyword evidence="1" id="KW-1133">Transmembrane helix</keyword>
<proteinExistence type="predicted"/>
<evidence type="ECO:0000313" key="2">
    <source>
        <dbReference type="EMBL" id="QEI06372.1"/>
    </source>
</evidence>
<dbReference type="Proteomes" id="UP000325161">
    <property type="component" value="Chromosome"/>
</dbReference>
<feature type="transmembrane region" description="Helical" evidence="1">
    <location>
        <begin position="101"/>
        <end position="121"/>
    </location>
</feature>
<gene>
    <name evidence="2" type="ORF">FXN63_11420</name>
</gene>
<evidence type="ECO:0000256" key="1">
    <source>
        <dbReference type="SAM" id="Phobius"/>
    </source>
</evidence>
<accession>A0A5C0AVB3</accession>
<keyword evidence="1" id="KW-0812">Transmembrane</keyword>
<dbReference type="InterPro" id="IPR007360">
    <property type="entry name" value="SirB"/>
</dbReference>
<organism evidence="2 3">
    <name type="scientific">Pigmentiphaga aceris</name>
    <dbReference type="NCBI Taxonomy" id="1940612"/>
    <lineage>
        <taxon>Bacteria</taxon>
        <taxon>Pseudomonadati</taxon>
        <taxon>Pseudomonadota</taxon>
        <taxon>Betaproteobacteria</taxon>
        <taxon>Burkholderiales</taxon>
        <taxon>Alcaligenaceae</taxon>
        <taxon>Pigmentiphaga</taxon>
    </lineage>
</organism>
<keyword evidence="1" id="KW-0472">Membrane</keyword>
<protein>
    <submittedName>
        <fullName evidence="2">Invasion activity up-regulator</fullName>
    </submittedName>
</protein>
<dbReference type="OrthoDB" id="5588650at2"/>
<dbReference type="Pfam" id="PF04247">
    <property type="entry name" value="SirB"/>
    <property type="match status" value="1"/>
</dbReference>
<evidence type="ECO:0000313" key="3">
    <source>
        <dbReference type="Proteomes" id="UP000325161"/>
    </source>
</evidence>
<feature type="transmembrane region" description="Helical" evidence="1">
    <location>
        <begin position="50"/>
        <end position="69"/>
    </location>
</feature>
<dbReference type="PIRSF" id="PIRSF005610">
    <property type="entry name" value="SirB"/>
    <property type="match status" value="1"/>
</dbReference>
<dbReference type="EMBL" id="CP043046">
    <property type="protein sequence ID" value="QEI06372.1"/>
    <property type="molecule type" value="Genomic_DNA"/>
</dbReference>
<keyword evidence="3" id="KW-1185">Reference proteome</keyword>
<dbReference type="AlphaFoldDB" id="A0A5C0AVB3"/>
<dbReference type="PANTHER" id="PTHR39594:SF1">
    <property type="entry name" value="PROTEIN YCHQ"/>
    <property type="match status" value="1"/>
</dbReference>
<feature type="transmembrane region" description="Helical" evidence="1">
    <location>
        <begin position="75"/>
        <end position="94"/>
    </location>
</feature>
<dbReference type="GO" id="GO:0005886">
    <property type="term" value="C:plasma membrane"/>
    <property type="evidence" value="ECO:0007669"/>
    <property type="project" value="TreeGrafter"/>
</dbReference>
<dbReference type="KEGG" id="pacr:FXN63_11420"/>
<name>A0A5C0AVB3_9BURK</name>